<evidence type="ECO:0000256" key="4">
    <source>
        <dbReference type="SAM" id="MobiDB-lite"/>
    </source>
</evidence>
<keyword evidence="2 3" id="KW-0040">ANK repeat</keyword>
<dbReference type="Proteomes" id="UP000270094">
    <property type="component" value="Unassembled WGS sequence"/>
</dbReference>
<dbReference type="AlphaFoldDB" id="A0A3P7JH26"/>
<evidence type="ECO:0000256" key="1">
    <source>
        <dbReference type="ARBA" id="ARBA00022737"/>
    </source>
</evidence>
<evidence type="ECO:0000313" key="6">
    <source>
        <dbReference type="Proteomes" id="UP000270094"/>
    </source>
</evidence>
<dbReference type="InterPro" id="IPR050745">
    <property type="entry name" value="Multifunctional_regulatory"/>
</dbReference>
<dbReference type="PROSITE" id="PS50297">
    <property type="entry name" value="ANK_REP_REGION"/>
    <property type="match status" value="1"/>
</dbReference>
<dbReference type="InterPro" id="IPR036770">
    <property type="entry name" value="Ankyrin_rpt-contain_sf"/>
</dbReference>
<evidence type="ECO:0000256" key="3">
    <source>
        <dbReference type="PROSITE-ProRule" id="PRU00023"/>
    </source>
</evidence>
<dbReference type="SUPFAM" id="SSF48403">
    <property type="entry name" value="Ankyrin repeat"/>
    <property type="match status" value="1"/>
</dbReference>
<dbReference type="SMART" id="SM00248">
    <property type="entry name" value="ANK"/>
    <property type="match status" value="1"/>
</dbReference>
<evidence type="ECO:0000256" key="2">
    <source>
        <dbReference type="ARBA" id="ARBA00023043"/>
    </source>
</evidence>
<sequence>MDDARCSSEENENPNHNLGFTPYRVPIERHGLERSSGMFVSAWQDDDQGIREANLEYPSERFLKEAENGNVDVLKSIISHSVNLPKGWTPLHSAANWGNYEVIGRLITYGVDANARSAGNVTVTLLYIFLTSSRPLHLAISSQCDNSENVLHCVRYLLQAPGE</sequence>
<accession>A0A3P7JH26</accession>
<dbReference type="InterPro" id="IPR002110">
    <property type="entry name" value="Ankyrin_rpt"/>
</dbReference>
<dbReference type="PANTHER" id="PTHR24189:SF50">
    <property type="entry name" value="ANKYRIN REPEAT AND SOCS BOX PROTEIN 2"/>
    <property type="match status" value="1"/>
</dbReference>
<keyword evidence="1" id="KW-0677">Repeat</keyword>
<dbReference type="PROSITE" id="PS50088">
    <property type="entry name" value="ANK_REPEAT"/>
    <property type="match status" value="1"/>
</dbReference>
<proteinExistence type="predicted"/>
<evidence type="ECO:0000313" key="5">
    <source>
        <dbReference type="EMBL" id="VDM75417.1"/>
    </source>
</evidence>
<name>A0A3P7JH26_STRVU</name>
<dbReference type="OrthoDB" id="19174at2759"/>
<dbReference type="EMBL" id="UYYB01095307">
    <property type="protein sequence ID" value="VDM75417.1"/>
    <property type="molecule type" value="Genomic_DNA"/>
</dbReference>
<dbReference type="Pfam" id="PF12796">
    <property type="entry name" value="Ank_2"/>
    <property type="match status" value="1"/>
</dbReference>
<gene>
    <name evidence="5" type="ORF">SVUK_LOCUS10415</name>
</gene>
<reference evidence="5 6" key="1">
    <citation type="submission" date="2018-11" db="EMBL/GenBank/DDBJ databases">
        <authorList>
            <consortium name="Pathogen Informatics"/>
        </authorList>
    </citation>
    <scope>NUCLEOTIDE SEQUENCE [LARGE SCALE GENOMIC DNA]</scope>
</reference>
<keyword evidence="6" id="KW-1185">Reference proteome</keyword>
<dbReference type="Gene3D" id="1.25.40.20">
    <property type="entry name" value="Ankyrin repeat-containing domain"/>
    <property type="match status" value="1"/>
</dbReference>
<organism evidence="5 6">
    <name type="scientific">Strongylus vulgaris</name>
    <name type="common">Blood worm</name>
    <dbReference type="NCBI Taxonomy" id="40348"/>
    <lineage>
        <taxon>Eukaryota</taxon>
        <taxon>Metazoa</taxon>
        <taxon>Ecdysozoa</taxon>
        <taxon>Nematoda</taxon>
        <taxon>Chromadorea</taxon>
        <taxon>Rhabditida</taxon>
        <taxon>Rhabditina</taxon>
        <taxon>Rhabditomorpha</taxon>
        <taxon>Strongyloidea</taxon>
        <taxon>Strongylidae</taxon>
        <taxon>Strongylus</taxon>
    </lineage>
</organism>
<protein>
    <submittedName>
        <fullName evidence="5">Uncharacterized protein</fullName>
    </submittedName>
</protein>
<feature type="region of interest" description="Disordered" evidence="4">
    <location>
        <begin position="1"/>
        <end position="20"/>
    </location>
</feature>
<feature type="repeat" description="ANK" evidence="3">
    <location>
        <begin position="86"/>
        <end position="118"/>
    </location>
</feature>
<dbReference type="PANTHER" id="PTHR24189">
    <property type="entry name" value="MYOTROPHIN"/>
    <property type="match status" value="1"/>
</dbReference>